<dbReference type="NCBIfam" id="TIGR00252">
    <property type="entry name" value="YraN family protein"/>
    <property type="match status" value="1"/>
</dbReference>
<proteinExistence type="inferred from homology"/>
<dbReference type="Proteomes" id="UP000176723">
    <property type="component" value="Unassembled WGS sequence"/>
</dbReference>
<comment type="similarity">
    <text evidence="1 2">Belongs to the UPF0102 family.</text>
</comment>
<reference evidence="3 4" key="1">
    <citation type="journal article" date="2016" name="Nat. Commun.">
        <title>Thousands of microbial genomes shed light on interconnected biogeochemical processes in an aquifer system.</title>
        <authorList>
            <person name="Anantharaman K."/>
            <person name="Brown C.T."/>
            <person name="Hug L.A."/>
            <person name="Sharon I."/>
            <person name="Castelle C.J."/>
            <person name="Probst A.J."/>
            <person name="Thomas B.C."/>
            <person name="Singh A."/>
            <person name="Wilkins M.J."/>
            <person name="Karaoz U."/>
            <person name="Brodie E.L."/>
            <person name="Williams K.H."/>
            <person name="Hubbard S.S."/>
            <person name="Banfield J.F."/>
        </authorList>
    </citation>
    <scope>NUCLEOTIDE SEQUENCE [LARGE SCALE GENOMIC DNA]</scope>
</reference>
<dbReference type="NCBIfam" id="NF009150">
    <property type="entry name" value="PRK12497.1-3"/>
    <property type="match status" value="1"/>
</dbReference>
<dbReference type="STRING" id="1797593.A3A65_02655"/>
<dbReference type="EMBL" id="MHCL01000020">
    <property type="protein sequence ID" value="OGY20860.1"/>
    <property type="molecule type" value="Genomic_DNA"/>
</dbReference>
<organism evidence="3 4">
    <name type="scientific">Candidatus Chisholmbacteria bacterium RIFCSPLOWO2_01_FULL_49_14</name>
    <dbReference type="NCBI Taxonomy" id="1797593"/>
    <lineage>
        <taxon>Bacteria</taxon>
        <taxon>Candidatus Chisholmiibacteriota</taxon>
    </lineage>
</organism>
<dbReference type="PANTHER" id="PTHR34039:SF1">
    <property type="entry name" value="UPF0102 PROTEIN YRAN"/>
    <property type="match status" value="1"/>
</dbReference>
<dbReference type="GO" id="GO:0003676">
    <property type="term" value="F:nucleic acid binding"/>
    <property type="evidence" value="ECO:0007669"/>
    <property type="project" value="InterPro"/>
</dbReference>
<dbReference type="InterPro" id="IPR011335">
    <property type="entry name" value="Restrct_endonuc-II-like"/>
</dbReference>
<dbReference type="InterPro" id="IPR011856">
    <property type="entry name" value="tRNA_endonuc-like_dom_sf"/>
</dbReference>
<dbReference type="Pfam" id="PF02021">
    <property type="entry name" value="UPF0102"/>
    <property type="match status" value="1"/>
</dbReference>
<name>A0A1G1VZT9_9BACT</name>
<dbReference type="PANTHER" id="PTHR34039">
    <property type="entry name" value="UPF0102 PROTEIN YRAN"/>
    <property type="match status" value="1"/>
</dbReference>
<dbReference type="AlphaFoldDB" id="A0A1G1VZT9"/>
<evidence type="ECO:0000256" key="2">
    <source>
        <dbReference type="HAMAP-Rule" id="MF_00048"/>
    </source>
</evidence>
<dbReference type="HAMAP" id="MF_00048">
    <property type="entry name" value="UPF0102"/>
    <property type="match status" value="1"/>
</dbReference>
<evidence type="ECO:0000313" key="4">
    <source>
        <dbReference type="Proteomes" id="UP000176723"/>
    </source>
</evidence>
<dbReference type="CDD" id="cd20736">
    <property type="entry name" value="PoNe_Nuclease"/>
    <property type="match status" value="1"/>
</dbReference>
<accession>A0A1G1VZT9</accession>
<sequence>MRKKQLGKLGEDLALAYLLRRGYSLIDRNFSCSFGEIDLIMKDGKTLVFVEVKTRWSGSYGSAVEAVTRRKLRSIIKTSQVFKKILKNLPKLERVDVVAVDAHIPQKMSVKAHLVNVTG</sequence>
<protein>
    <recommendedName>
        <fullName evidence="2">UPF0102 protein A3A65_02655</fullName>
    </recommendedName>
</protein>
<dbReference type="Gene3D" id="3.40.1350.10">
    <property type="match status" value="1"/>
</dbReference>
<dbReference type="NCBIfam" id="NF009154">
    <property type="entry name" value="PRK12497.3-3"/>
    <property type="match status" value="1"/>
</dbReference>
<dbReference type="SUPFAM" id="SSF52980">
    <property type="entry name" value="Restriction endonuclease-like"/>
    <property type="match status" value="1"/>
</dbReference>
<evidence type="ECO:0000313" key="3">
    <source>
        <dbReference type="EMBL" id="OGY20860.1"/>
    </source>
</evidence>
<dbReference type="InterPro" id="IPR003509">
    <property type="entry name" value="UPF0102_YraN-like"/>
</dbReference>
<gene>
    <name evidence="3" type="ORF">A3A65_02655</name>
</gene>
<evidence type="ECO:0000256" key="1">
    <source>
        <dbReference type="ARBA" id="ARBA00006738"/>
    </source>
</evidence>
<comment type="caution">
    <text evidence="3">The sequence shown here is derived from an EMBL/GenBank/DDBJ whole genome shotgun (WGS) entry which is preliminary data.</text>
</comment>